<accession>A0A1F7G8B7</accession>
<comment type="caution">
    <text evidence="9">The sequence shown here is derived from an EMBL/GenBank/DDBJ whole genome shotgun (WGS) entry which is preliminary data.</text>
</comment>
<dbReference type="PANTHER" id="PTHR43692:SF1">
    <property type="entry name" value="UDP-N-ACETYLMURAMOYLALANINE--D-GLUTAMATE LIGASE"/>
    <property type="match status" value="1"/>
</dbReference>
<dbReference type="AlphaFoldDB" id="A0A1F7G8B7"/>
<dbReference type="Gene3D" id="3.40.1190.10">
    <property type="entry name" value="Mur-like, catalytic domain"/>
    <property type="match status" value="1"/>
</dbReference>
<dbReference type="Proteomes" id="UP000177208">
    <property type="component" value="Unassembled WGS sequence"/>
</dbReference>
<feature type="transmembrane region" description="Helical" evidence="7">
    <location>
        <begin position="18"/>
        <end position="36"/>
    </location>
</feature>
<dbReference type="GO" id="GO:0009252">
    <property type="term" value="P:peptidoglycan biosynthetic process"/>
    <property type="evidence" value="ECO:0007669"/>
    <property type="project" value="UniProtKB-UniPathway"/>
</dbReference>
<dbReference type="InterPro" id="IPR005762">
    <property type="entry name" value="MurD"/>
</dbReference>
<keyword evidence="7" id="KW-0472">Membrane</keyword>
<proteinExistence type="predicted"/>
<dbReference type="SUPFAM" id="SSF53623">
    <property type="entry name" value="MurD-like peptide ligases, catalytic domain"/>
    <property type="match status" value="1"/>
</dbReference>
<name>A0A1F7G8B7_9BACT</name>
<comment type="subcellular location">
    <subcellularLocation>
        <location evidence="1">Cytoplasm</location>
    </subcellularLocation>
</comment>
<organism evidence="9 10">
    <name type="scientific">Candidatus Roizmanbacteria bacterium RIFCSPHIGHO2_01_FULL_39_12c</name>
    <dbReference type="NCBI Taxonomy" id="1802031"/>
    <lineage>
        <taxon>Bacteria</taxon>
        <taxon>Candidatus Roizmaniibacteriota</taxon>
    </lineage>
</organism>
<evidence type="ECO:0000256" key="4">
    <source>
        <dbReference type="ARBA" id="ARBA00022598"/>
    </source>
</evidence>
<dbReference type="UniPathway" id="UPA00219"/>
<evidence type="ECO:0000256" key="7">
    <source>
        <dbReference type="SAM" id="Phobius"/>
    </source>
</evidence>
<evidence type="ECO:0000259" key="8">
    <source>
        <dbReference type="Pfam" id="PF08245"/>
    </source>
</evidence>
<dbReference type="GO" id="GO:0008764">
    <property type="term" value="F:UDP-N-acetylmuramoylalanine-D-glutamate ligase activity"/>
    <property type="evidence" value="ECO:0007669"/>
    <property type="project" value="InterPro"/>
</dbReference>
<dbReference type="InterPro" id="IPR036565">
    <property type="entry name" value="Mur-like_cat_sf"/>
</dbReference>
<dbReference type="SUPFAM" id="SSF53244">
    <property type="entry name" value="MurD-like peptide ligases, peptide-binding domain"/>
    <property type="match status" value="1"/>
</dbReference>
<comment type="pathway">
    <text evidence="2">Cell wall biogenesis; peptidoglycan biosynthesis.</text>
</comment>
<dbReference type="GO" id="GO:0005737">
    <property type="term" value="C:cytoplasm"/>
    <property type="evidence" value="ECO:0007669"/>
    <property type="project" value="UniProtKB-SubCell"/>
</dbReference>
<dbReference type="Pfam" id="PF21799">
    <property type="entry name" value="MurD-like_N"/>
    <property type="match status" value="1"/>
</dbReference>
<sequence>MGSTTYQQLKKNYRSKQILIVGLGVLGGGIGLAKFFSGIGAKVIVTDKKTSNQLAPALEQLKNYPIKYRLGGHPHEIFPQADVIFKGPFVPWDLPQIVEAERIGIPVEMELSFFAKHFPGKLIGITGTRGKSTTTMMIYELLKRSGWRIHLGGSLPHVSTINYLKSLTDGDWVVMELPSWPLSAFHRNKISPHIGIFTNFYPDHLNFYQSLDDYLEDKKAIYLYQTRNDYLVVNKSLSYTITKDHPRSKIIYFDYQDFPSGLDHLQGKHNLENAAAALTVAKLLKLDVNRSINTIKKFKGVPFRQQIVAKKAGMIFINDTTSTTPIATIKALAAFSDKKILLILGGNSKNLPAGTLIKDLARAEKIILLAGSFTQEILPQLKQIYPDKISQVFDNLQAAVNKACDLAAGYKDPVYILFSPGATSFAMFNNEFHRGGEFNKIISKLP</sequence>
<dbReference type="GO" id="GO:0051301">
    <property type="term" value="P:cell division"/>
    <property type="evidence" value="ECO:0007669"/>
    <property type="project" value="InterPro"/>
</dbReference>
<evidence type="ECO:0000256" key="5">
    <source>
        <dbReference type="ARBA" id="ARBA00022741"/>
    </source>
</evidence>
<dbReference type="GO" id="GO:0005524">
    <property type="term" value="F:ATP binding"/>
    <property type="evidence" value="ECO:0007669"/>
    <property type="project" value="UniProtKB-KW"/>
</dbReference>
<dbReference type="InterPro" id="IPR036615">
    <property type="entry name" value="Mur_ligase_C_dom_sf"/>
</dbReference>
<evidence type="ECO:0000256" key="6">
    <source>
        <dbReference type="ARBA" id="ARBA00022840"/>
    </source>
</evidence>
<keyword evidence="7" id="KW-1133">Transmembrane helix</keyword>
<evidence type="ECO:0000256" key="2">
    <source>
        <dbReference type="ARBA" id="ARBA00004752"/>
    </source>
</evidence>
<keyword evidence="4 9" id="KW-0436">Ligase</keyword>
<gene>
    <name evidence="9" type="ORF">A2774_05705</name>
</gene>
<dbReference type="SUPFAM" id="SSF51984">
    <property type="entry name" value="MurCD N-terminal domain"/>
    <property type="match status" value="1"/>
</dbReference>
<keyword evidence="6" id="KW-0067">ATP-binding</keyword>
<reference evidence="9 10" key="1">
    <citation type="journal article" date="2016" name="Nat. Commun.">
        <title>Thousands of microbial genomes shed light on interconnected biogeochemical processes in an aquifer system.</title>
        <authorList>
            <person name="Anantharaman K."/>
            <person name="Brown C.T."/>
            <person name="Hug L.A."/>
            <person name="Sharon I."/>
            <person name="Castelle C.J."/>
            <person name="Probst A.J."/>
            <person name="Thomas B.C."/>
            <person name="Singh A."/>
            <person name="Wilkins M.J."/>
            <person name="Karaoz U."/>
            <person name="Brodie E.L."/>
            <person name="Williams K.H."/>
            <person name="Hubbard S.S."/>
            <person name="Banfield J.F."/>
        </authorList>
    </citation>
    <scope>NUCLEOTIDE SEQUENCE [LARGE SCALE GENOMIC DNA]</scope>
</reference>
<dbReference type="EMBL" id="MFZG01000040">
    <property type="protein sequence ID" value="OGK15151.1"/>
    <property type="molecule type" value="Genomic_DNA"/>
</dbReference>
<evidence type="ECO:0000256" key="1">
    <source>
        <dbReference type="ARBA" id="ARBA00004496"/>
    </source>
</evidence>
<evidence type="ECO:0000313" key="9">
    <source>
        <dbReference type="EMBL" id="OGK15151.1"/>
    </source>
</evidence>
<dbReference type="GO" id="GO:0008360">
    <property type="term" value="P:regulation of cell shape"/>
    <property type="evidence" value="ECO:0007669"/>
    <property type="project" value="InterPro"/>
</dbReference>
<keyword evidence="7" id="KW-0812">Transmembrane</keyword>
<keyword evidence="3" id="KW-0963">Cytoplasm</keyword>
<keyword evidence="5" id="KW-0547">Nucleotide-binding</keyword>
<dbReference type="NCBIfam" id="TIGR01087">
    <property type="entry name" value="murD"/>
    <property type="match status" value="1"/>
</dbReference>
<dbReference type="PANTHER" id="PTHR43692">
    <property type="entry name" value="UDP-N-ACETYLMURAMOYLALANINE--D-GLUTAMATE LIGASE"/>
    <property type="match status" value="1"/>
</dbReference>
<dbReference type="Gene3D" id="3.90.190.20">
    <property type="entry name" value="Mur ligase, C-terminal domain"/>
    <property type="match status" value="1"/>
</dbReference>
<protein>
    <submittedName>
        <fullName evidence="9">UDP-N-acetylmuramoylalanine--D-glutamate ligase</fullName>
    </submittedName>
</protein>
<dbReference type="Pfam" id="PF08245">
    <property type="entry name" value="Mur_ligase_M"/>
    <property type="match status" value="1"/>
</dbReference>
<evidence type="ECO:0000256" key="3">
    <source>
        <dbReference type="ARBA" id="ARBA00022490"/>
    </source>
</evidence>
<dbReference type="InterPro" id="IPR013221">
    <property type="entry name" value="Mur_ligase_cen"/>
</dbReference>
<feature type="domain" description="Mur ligase central" evidence="8">
    <location>
        <begin position="125"/>
        <end position="238"/>
    </location>
</feature>
<evidence type="ECO:0000313" key="10">
    <source>
        <dbReference type="Proteomes" id="UP000177208"/>
    </source>
</evidence>
<dbReference type="Gene3D" id="3.40.50.720">
    <property type="entry name" value="NAD(P)-binding Rossmann-like Domain"/>
    <property type="match status" value="1"/>
</dbReference>